<dbReference type="SMART" id="SM00364">
    <property type="entry name" value="LRR_BAC"/>
    <property type="match status" value="11"/>
</dbReference>
<evidence type="ECO:0000313" key="5">
    <source>
        <dbReference type="EMBL" id="PZC72541.1"/>
    </source>
</evidence>
<feature type="signal peptide" evidence="3">
    <location>
        <begin position="1"/>
        <end position="22"/>
    </location>
</feature>
<gene>
    <name evidence="5" type="primary">HaOG211065</name>
    <name evidence="5" type="ORF">B5X24_HaOG211065</name>
</gene>
<name>A0A2W1BDV4_HELAM</name>
<sequence length="981" mass="108224">MARLVVLAALVAAARPAGPACAAQCACRRDLLACSGLPYHRFPDTEAGVRHVSLAGAALGALGEAALDARALRTLVLVGAQLSHLEPAALASMVSTLASLDLGFNEFTEVPLHSLRDLKVLNWLNLQNNYISDLGPHLNWGFLADSLSSLSLSNNQLCALGAGALASLRALAQLDLDGNRLHALAPSALPPALAVLRLADNLLQQMPCAAAARLPRLRHLHLRNNMLRPTQCRTEHSKIDSLDLSHNELDDLFELDFQQRLQLKQLILDFNEFTSVPSFVMDSSRLEKLSIAYNKVGHVSEAAVHALRRRLERLDLDHNELSELPPSVVHLSRLRHLSLAYNRLQEVAALPPHLHSISLAGNFLTAFPKGLWSLAPAMLSYLDMGYNQIAVVKADMFGAWSEALSTLNLKGNRVAQLAGDAFPRGLPLRELMLSFTDLSVVPGAALASLPALRALELSSSLLSGEFPLAGSSSSLSWLSLDNNNIHYVSSEHIHNFPSLEYLNLDFNKIIEFPSDVSGTNCSSRLKELRLSYNYISKISCDFFRKLTDLHSVDLSYNRVHNLSEDCFAQLHNLVYLNLVGNLLEFVAERALTGLPKLQVLDLQDNRLTEFSTEHFENVSSEESNLSVNVSYNRIKTLAGGGRAVSINVLDLSHNLLESLSKAFFDCVGASLRQLLLANNHLTHIDNFAFGALSNLEIVILHHNNISAVKRRGFGEESALQILDLSHNRLAQLAAEQFHSLRRLRHLRLAGNELRALPRDVFKNTVLEHLDLARNQLAVFPGSALAQVGFTLRRLELGHNRLEYLDAAMFHATAFLHELGVAHNALTVLSDNTFAGLARLRRLDLSYNMIKTNFKELFHNLPRLRRLALAGAGLKAVPHLPLVNLTELDLSGNNIASYRATDMRWLGNLRVLQLSRNRFTSLQAAMWAAVPRLTSLDISHNPIVRIASGSFEGLNHLLQLRADHLRQLGAIEPRAFRPLSPS</sequence>
<keyword evidence="6" id="KW-1185">Reference proteome</keyword>
<dbReference type="PROSITE" id="PS50883">
    <property type="entry name" value="EAL"/>
    <property type="match status" value="1"/>
</dbReference>
<dbReference type="AlphaFoldDB" id="A0A2W1BDV4"/>
<dbReference type="OrthoDB" id="10022853at2759"/>
<evidence type="ECO:0000256" key="2">
    <source>
        <dbReference type="ARBA" id="ARBA00022737"/>
    </source>
</evidence>
<dbReference type="PROSITE" id="PS51450">
    <property type="entry name" value="LRR"/>
    <property type="match status" value="9"/>
</dbReference>
<feature type="domain" description="EAL" evidence="4">
    <location>
        <begin position="918"/>
        <end position="981"/>
    </location>
</feature>
<evidence type="ECO:0000256" key="1">
    <source>
        <dbReference type="ARBA" id="ARBA00022614"/>
    </source>
</evidence>
<dbReference type="Proteomes" id="UP000249218">
    <property type="component" value="Unassembled WGS sequence"/>
</dbReference>
<dbReference type="InterPro" id="IPR032675">
    <property type="entry name" value="LRR_dom_sf"/>
</dbReference>
<dbReference type="PRINTS" id="PR00019">
    <property type="entry name" value="LEURICHRPT"/>
</dbReference>
<dbReference type="Pfam" id="PF13516">
    <property type="entry name" value="LRR_6"/>
    <property type="match status" value="1"/>
</dbReference>
<dbReference type="SUPFAM" id="SSF52058">
    <property type="entry name" value="L domain-like"/>
    <property type="match status" value="3"/>
</dbReference>
<evidence type="ECO:0000313" key="6">
    <source>
        <dbReference type="Proteomes" id="UP000249218"/>
    </source>
</evidence>
<organism evidence="5 6">
    <name type="scientific">Helicoverpa armigera</name>
    <name type="common">Cotton bollworm</name>
    <name type="synonym">Heliothis armigera</name>
    <dbReference type="NCBI Taxonomy" id="29058"/>
    <lineage>
        <taxon>Eukaryota</taxon>
        <taxon>Metazoa</taxon>
        <taxon>Ecdysozoa</taxon>
        <taxon>Arthropoda</taxon>
        <taxon>Hexapoda</taxon>
        <taxon>Insecta</taxon>
        <taxon>Pterygota</taxon>
        <taxon>Neoptera</taxon>
        <taxon>Endopterygota</taxon>
        <taxon>Lepidoptera</taxon>
        <taxon>Glossata</taxon>
        <taxon>Ditrysia</taxon>
        <taxon>Noctuoidea</taxon>
        <taxon>Noctuidae</taxon>
        <taxon>Heliothinae</taxon>
        <taxon>Helicoverpa</taxon>
    </lineage>
</organism>
<dbReference type="InterPro" id="IPR003591">
    <property type="entry name" value="Leu-rich_rpt_typical-subtyp"/>
</dbReference>
<dbReference type="FunFam" id="3.80.10.10:FF:001164">
    <property type="entry name" value="GH01279p"/>
    <property type="match status" value="1"/>
</dbReference>
<dbReference type="SMART" id="SM00368">
    <property type="entry name" value="LRR_RI"/>
    <property type="match status" value="5"/>
</dbReference>
<feature type="chain" id="PRO_5016010747" description="EAL domain-containing protein" evidence="3">
    <location>
        <begin position="23"/>
        <end position="981"/>
    </location>
</feature>
<dbReference type="Pfam" id="PF00560">
    <property type="entry name" value="LRR_1"/>
    <property type="match status" value="1"/>
</dbReference>
<evidence type="ECO:0000259" key="4">
    <source>
        <dbReference type="PROSITE" id="PS50883"/>
    </source>
</evidence>
<proteinExistence type="predicted"/>
<evidence type="ECO:0000256" key="3">
    <source>
        <dbReference type="SAM" id="SignalP"/>
    </source>
</evidence>
<dbReference type="Gene3D" id="3.80.10.10">
    <property type="entry name" value="Ribonuclease Inhibitor"/>
    <property type="match status" value="6"/>
</dbReference>
<dbReference type="InterPro" id="IPR050333">
    <property type="entry name" value="SLRP"/>
</dbReference>
<keyword evidence="2" id="KW-0677">Repeat</keyword>
<dbReference type="SUPFAM" id="SSF52047">
    <property type="entry name" value="RNI-like"/>
    <property type="match status" value="1"/>
</dbReference>
<keyword evidence="1" id="KW-0433">Leucine-rich repeat</keyword>
<dbReference type="PANTHER" id="PTHR45712:SF22">
    <property type="entry name" value="INSULIN-LIKE GROWTH FACTOR-BINDING PROTEIN COMPLEX ACID LABILE SUBUNIT"/>
    <property type="match status" value="1"/>
</dbReference>
<reference evidence="5 6" key="1">
    <citation type="journal article" date="2017" name="BMC Biol.">
        <title>Genomic innovations, transcriptional plasticity and gene loss underlying the evolution and divergence of two highly polyphagous and invasive Helicoverpa pest species.</title>
        <authorList>
            <person name="Pearce S.L."/>
            <person name="Clarke D.F."/>
            <person name="East P.D."/>
            <person name="Elfekih S."/>
            <person name="Gordon K.H."/>
            <person name="Jermiin L.S."/>
            <person name="McGaughran A."/>
            <person name="Oakeshott J.G."/>
            <person name="Papanikolaou A."/>
            <person name="Perera O.P."/>
            <person name="Rane R.V."/>
            <person name="Richards S."/>
            <person name="Tay W.T."/>
            <person name="Walsh T.K."/>
            <person name="Anderson A."/>
            <person name="Anderson C.J."/>
            <person name="Asgari S."/>
            <person name="Board P.G."/>
            <person name="Bretschneider A."/>
            <person name="Campbell P.M."/>
            <person name="Chertemps T."/>
            <person name="Christeller J.T."/>
            <person name="Coppin C.W."/>
            <person name="Downes S.J."/>
            <person name="Duan G."/>
            <person name="Farnsworth C.A."/>
            <person name="Good R.T."/>
            <person name="Han L.B."/>
            <person name="Han Y.C."/>
            <person name="Hatje K."/>
            <person name="Horne I."/>
            <person name="Huang Y.P."/>
            <person name="Hughes D.S."/>
            <person name="Jacquin-Joly E."/>
            <person name="James W."/>
            <person name="Jhangiani S."/>
            <person name="Kollmar M."/>
            <person name="Kuwar S.S."/>
            <person name="Li S."/>
            <person name="Liu N.Y."/>
            <person name="Maibeche M.T."/>
            <person name="Miller J.R."/>
            <person name="Montagne N."/>
            <person name="Perry T."/>
            <person name="Qu J."/>
            <person name="Song S.V."/>
            <person name="Sutton G.G."/>
            <person name="Vogel H."/>
            <person name="Walenz B.P."/>
            <person name="Xu W."/>
            <person name="Zhang H.J."/>
            <person name="Zou Z."/>
            <person name="Batterham P."/>
            <person name="Edwards O.R."/>
            <person name="Feyereisen R."/>
            <person name="Gibbs R.A."/>
            <person name="Heckel D.G."/>
            <person name="McGrath A."/>
            <person name="Robin C."/>
            <person name="Scherer S.E."/>
            <person name="Worley K.C."/>
            <person name="Wu Y.D."/>
        </authorList>
    </citation>
    <scope>NUCLEOTIDE SEQUENCE [LARGE SCALE GENOMIC DNA]</scope>
    <source>
        <strain evidence="5">Harm_GR_Male_#8</strain>
        <tissue evidence="5">Whole organism</tissue>
    </source>
</reference>
<dbReference type="PANTHER" id="PTHR45712">
    <property type="entry name" value="AGAP008170-PA"/>
    <property type="match status" value="1"/>
</dbReference>
<accession>A0A2W1BDV4</accession>
<dbReference type="SMART" id="SM00369">
    <property type="entry name" value="LRR_TYP"/>
    <property type="match status" value="28"/>
</dbReference>
<keyword evidence="3" id="KW-0732">Signal</keyword>
<dbReference type="SMART" id="SM00365">
    <property type="entry name" value="LRR_SD22"/>
    <property type="match status" value="8"/>
</dbReference>
<dbReference type="InterPro" id="IPR001611">
    <property type="entry name" value="Leu-rich_rpt"/>
</dbReference>
<protein>
    <recommendedName>
        <fullName evidence="4">EAL domain-containing protein</fullName>
    </recommendedName>
</protein>
<dbReference type="EMBL" id="KZ150179">
    <property type="protein sequence ID" value="PZC72541.1"/>
    <property type="molecule type" value="Genomic_DNA"/>
</dbReference>
<dbReference type="InterPro" id="IPR001633">
    <property type="entry name" value="EAL_dom"/>
</dbReference>
<dbReference type="Pfam" id="PF13855">
    <property type="entry name" value="LRR_8"/>
    <property type="match status" value="8"/>
</dbReference>